<keyword evidence="1" id="KW-0472">Membrane</keyword>
<evidence type="ECO:0000256" key="1">
    <source>
        <dbReference type="SAM" id="Phobius"/>
    </source>
</evidence>
<keyword evidence="1" id="KW-0812">Transmembrane</keyword>
<organism evidence="2 3">
    <name type="scientific">Nesterenkonia alkaliphila</name>
    <dbReference type="NCBI Taxonomy" id="1463631"/>
    <lineage>
        <taxon>Bacteria</taxon>
        <taxon>Bacillati</taxon>
        <taxon>Actinomycetota</taxon>
        <taxon>Actinomycetes</taxon>
        <taxon>Micrococcales</taxon>
        <taxon>Micrococcaceae</taxon>
        <taxon>Nesterenkonia</taxon>
    </lineage>
</organism>
<sequence length="220" mass="24795">MFKDWQRKRAVKKIKPGDGRALRPFHWWQWMSRGLFYLTLRSPEGAAHIYAVDVSYWDYLLGEAKAHLFLDGKHHAVSKLPAAFPVPGGHIDVRMAAYGLKRCHFVAEDGSQQQLRADPQSAEGHRAHLDITHPVFSRWLGIASMVVLVAALLLGIPQLVEMVTSWDVVAQYTGTWVSPVQLPDWLNGALIFGALAASIERALRLRYNWLLDGGDLDIDF</sequence>
<gene>
    <name evidence="2" type="ORF">GNZ21_15120</name>
</gene>
<proteinExistence type="predicted"/>
<feature type="transmembrane region" description="Helical" evidence="1">
    <location>
        <begin position="135"/>
        <end position="156"/>
    </location>
</feature>
<name>A0A7K1UMH0_9MICC</name>
<protein>
    <submittedName>
        <fullName evidence="2">Uncharacterized protein</fullName>
    </submittedName>
</protein>
<dbReference type="RefSeq" id="WP_188503618.1">
    <property type="nucleotide sequence ID" value="NZ_BMFX01000010.1"/>
</dbReference>
<reference evidence="2 3" key="1">
    <citation type="submission" date="2019-12" db="EMBL/GenBank/DDBJ databases">
        <title>Nesterenkonia muleiensis sp. nov., a novel actinobacterium isolated from sap of Populus euphratica.</title>
        <authorList>
            <person name="Wang R."/>
        </authorList>
    </citation>
    <scope>NUCLEOTIDE SEQUENCE [LARGE SCALE GENOMIC DNA]</scope>
    <source>
        <strain evidence="2 3">F10</strain>
    </source>
</reference>
<comment type="caution">
    <text evidence="2">The sequence shown here is derived from an EMBL/GenBank/DDBJ whole genome shotgun (WGS) entry which is preliminary data.</text>
</comment>
<evidence type="ECO:0000313" key="3">
    <source>
        <dbReference type="Proteomes" id="UP000460157"/>
    </source>
</evidence>
<accession>A0A7K1UMH0</accession>
<feature type="transmembrane region" description="Helical" evidence="1">
    <location>
        <begin position="185"/>
        <end position="203"/>
    </location>
</feature>
<keyword evidence="3" id="KW-1185">Reference proteome</keyword>
<evidence type="ECO:0000313" key="2">
    <source>
        <dbReference type="EMBL" id="MVT27667.1"/>
    </source>
</evidence>
<dbReference type="Proteomes" id="UP000460157">
    <property type="component" value="Unassembled WGS sequence"/>
</dbReference>
<dbReference type="AlphaFoldDB" id="A0A7K1UMH0"/>
<keyword evidence="1" id="KW-1133">Transmembrane helix</keyword>
<dbReference type="EMBL" id="WRPM01000103">
    <property type="protein sequence ID" value="MVT27667.1"/>
    <property type="molecule type" value="Genomic_DNA"/>
</dbReference>